<accession>A0A2P6PPS6</accession>
<dbReference type="AlphaFoldDB" id="A0A2P6PPS6"/>
<gene>
    <name evidence="2" type="ORF">RchiOBHm_Chr6g0266871</name>
</gene>
<dbReference type="InterPro" id="IPR012337">
    <property type="entry name" value="RNaseH-like_sf"/>
</dbReference>
<keyword evidence="3" id="KW-1185">Reference proteome</keyword>
<protein>
    <submittedName>
        <fullName evidence="2">Putative ribonuclease H-like domain-containing protein</fullName>
    </submittedName>
</protein>
<dbReference type="GO" id="GO:0004523">
    <property type="term" value="F:RNA-DNA hybrid ribonuclease activity"/>
    <property type="evidence" value="ECO:0007669"/>
    <property type="project" value="InterPro"/>
</dbReference>
<name>A0A2P6PPS6_ROSCH</name>
<dbReference type="Gramene" id="PRQ23935">
    <property type="protein sequence ID" value="PRQ23935"/>
    <property type="gene ID" value="RchiOBHm_Chr6g0266871"/>
</dbReference>
<dbReference type="CDD" id="cd06222">
    <property type="entry name" value="RNase_H_like"/>
    <property type="match status" value="1"/>
</dbReference>
<dbReference type="InterPro" id="IPR044730">
    <property type="entry name" value="RNase_H-like_dom_plant"/>
</dbReference>
<dbReference type="InterPro" id="IPR036397">
    <property type="entry name" value="RNaseH_sf"/>
</dbReference>
<dbReference type="InterPro" id="IPR002156">
    <property type="entry name" value="RNaseH_domain"/>
</dbReference>
<proteinExistence type="predicted"/>
<evidence type="ECO:0000313" key="2">
    <source>
        <dbReference type="EMBL" id="PRQ23935.1"/>
    </source>
</evidence>
<dbReference type="EMBL" id="PDCK01000044">
    <property type="protein sequence ID" value="PRQ23935.1"/>
    <property type="molecule type" value="Genomic_DNA"/>
</dbReference>
<dbReference type="OMA" id="MASICCQ"/>
<feature type="domain" description="RNase H type-1" evidence="1">
    <location>
        <begin position="7"/>
        <end position="126"/>
    </location>
</feature>
<dbReference type="InterPro" id="IPR053151">
    <property type="entry name" value="RNase_H-like"/>
</dbReference>
<sequence length="167" mass="17895">MGCFKLNVDGSRSSNGLIGAGGVIRNSNGEWISGFMVNIGTGEVLQAEAWGLFHGLQLAIALHINKLDVDSDSANLVTLLNSENVDLHPLGTVLLNCKMLMSQFDILNLKHIHREGNVVADILAKESVQHASGICTYQSPPSLVVEALLDDILGVSRPRQVCKSHLG</sequence>
<evidence type="ECO:0000259" key="1">
    <source>
        <dbReference type="Pfam" id="PF13456"/>
    </source>
</evidence>
<dbReference type="Pfam" id="PF13456">
    <property type="entry name" value="RVT_3"/>
    <property type="match status" value="1"/>
</dbReference>
<dbReference type="Gene3D" id="3.30.420.10">
    <property type="entry name" value="Ribonuclease H-like superfamily/Ribonuclease H"/>
    <property type="match status" value="1"/>
</dbReference>
<reference evidence="2 3" key="1">
    <citation type="journal article" date="2018" name="Nat. Genet.">
        <title>The Rosa genome provides new insights in the design of modern roses.</title>
        <authorList>
            <person name="Bendahmane M."/>
        </authorList>
    </citation>
    <scope>NUCLEOTIDE SEQUENCE [LARGE SCALE GENOMIC DNA]</scope>
    <source>
        <strain evidence="3">cv. Old Blush</strain>
    </source>
</reference>
<dbReference type="PANTHER" id="PTHR47723:SF20">
    <property type="entry name" value="RNASE H TYPE-1 DOMAIN-CONTAINING PROTEIN"/>
    <property type="match status" value="1"/>
</dbReference>
<dbReference type="PANTHER" id="PTHR47723">
    <property type="entry name" value="OS05G0353850 PROTEIN"/>
    <property type="match status" value="1"/>
</dbReference>
<dbReference type="Proteomes" id="UP000238479">
    <property type="component" value="Chromosome 6"/>
</dbReference>
<organism evidence="2 3">
    <name type="scientific">Rosa chinensis</name>
    <name type="common">China rose</name>
    <dbReference type="NCBI Taxonomy" id="74649"/>
    <lineage>
        <taxon>Eukaryota</taxon>
        <taxon>Viridiplantae</taxon>
        <taxon>Streptophyta</taxon>
        <taxon>Embryophyta</taxon>
        <taxon>Tracheophyta</taxon>
        <taxon>Spermatophyta</taxon>
        <taxon>Magnoliopsida</taxon>
        <taxon>eudicotyledons</taxon>
        <taxon>Gunneridae</taxon>
        <taxon>Pentapetalae</taxon>
        <taxon>rosids</taxon>
        <taxon>fabids</taxon>
        <taxon>Rosales</taxon>
        <taxon>Rosaceae</taxon>
        <taxon>Rosoideae</taxon>
        <taxon>Rosoideae incertae sedis</taxon>
        <taxon>Rosa</taxon>
    </lineage>
</organism>
<comment type="caution">
    <text evidence="2">The sequence shown here is derived from an EMBL/GenBank/DDBJ whole genome shotgun (WGS) entry which is preliminary data.</text>
</comment>
<dbReference type="GO" id="GO:0003676">
    <property type="term" value="F:nucleic acid binding"/>
    <property type="evidence" value="ECO:0007669"/>
    <property type="project" value="InterPro"/>
</dbReference>
<dbReference type="SUPFAM" id="SSF53098">
    <property type="entry name" value="Ribonuclease H-like"/>
    <property type="match status" value="1"/>
</dbReference>
<evidence type="ECO:0000313" key="3">
    <source>
        <dbReference type="Proteomes" id="UP000238479"/>
    </source>
</evidence>